<sequence>MLFQFAQLQGPHLLLHPTPAIPDQMSTELYGQVLHEKYQTPQQVLQQKQDHNHPARETTGSRQQQDTQRKSQER</sequence>
<dbReference type="AlphaFoldDB" id="I3T1W7"/>
<evidence type="ECO:0000256" key="1">
    <source>
        <dbReference type="SAM" id="MobiDB-lite"/>
    </source>
</evidence>
<accession>I3T1W7</accession>
<name>I3T1W7_LOTJA</name>
<reference evidence="2" key="1">
    <citation type="submission" date="2012-05" db="EMBL/GenBank/DDBJ databases">
        <authorList>
            <person name="Krishnakumar V."/>
            <person name="Cheung F."/>
            <person name="Xiao Y."/>
            <person name="Chan A."/>
            <person name="Moskal W.A."/>
            <person name="Town C.D."/>
        </authorList>
    </citation>
    <scope>NUCLEOTIDE SEQUENCE</scope>
</reference>
<dbReference type="EMBL" id="BT146715">
    <property type="protein sequence ID" value="AFK46509.1"/>
    <property type="molecule type" value="mRNA"/>
</dbReference>
<protein>
    <submittedName>
        <fullName evidence="2">Uncharacterized protein</fullName>
    </submittedName>
</protein>
<feature type="region of interest" description="Disordered" evidence="1">
    <location>
        <begin position="38"/>
        <end position="74"/>
    </location>
</feature>
<organism evidence="2">
    <name type="scientific">Lotus japonicus</name>
    <name type="common">Lotus corniculatus var. japonicus</name>
    <dbReference type="NCBI Taxonomy" id="34305"/>
    <lineage>
        <taxon>Eukaryota</taxon>
        <taxon>Viridiplantae</taxon>
        <taxon>Streptophyta</taxon>
        <taxon>Embryophyta</taxon>
        <taxon>Tracheophyta</taxon>
        <taxon>Spermatophyta</taxon>
        <taxon>Magnoliopsida</taxon>
        <taxon>eudicotyledons</taxon>
        <taxon>Gunneridae</taxon>
        <taxon>Pentapetalae</taxon>
        <taxon>rosids</taxon>
        <taxon>fabids</taxon>
        <taxon>Fabales</taxon>
        <taxon>Fabaceae</taxon>
        <taxon>Papilionoideae</taxon>
        <taxon>50 kb inversion clade</taxon>
        <taxon>NPAAA clade</taxon>
        <taxon>Hologalegina</taxon>
        <taxon>robinioid clade</taxon>
        <taxon>Loteae</taxon>
        <taxon>Lotus</taxon>
    </lineage>
</organism>
<evidence type="ECO:0000313" key="2">
    <source>
        <dbReference type="EMBL" id="AFK46509.1"/>
    </source>
</evidence>
<proteinExistence type="evidence at transcript level"/>